<comment type="caution">
    <text evidence="1">The sequence shown here is derived from an EMBL/GenBank/DDBJ whole genome shotgun (WGS) entry which is preliminary data.</text>
</comment>
<dbReference type="InterPro" id="IPR043148">
    <property type="entry name" value="TagF_C"/>
</dbReference>
<accession>A0A6I4VUQ3</accession>
<dbReference type="SUPFAM" id="SSF53756">
    <property type="entry name" value="UDP-Glycosyltransferase/glycogen phosphorylase"/>
    <property type="match status" value="1"/>
</dbReference>
<evidence type="ECO:0000313" key="2">
    <source>
        <dbReference type="Proteomes" id="UP000430692"/>
    </source>
</evidence>
<sequence>MNTYLKNYWAIYREFIETFKNFTFKDIPISLLTNFYHHIDQDLKMKMEAENFPISEKYPEWKQEMIQPYFEKWLKKNSPPSTNKPKDGKILINYDYTRIPETCYRTLFDPEKTIILSRSKSKQIFGIPTEMMQKYEESTEDISSQLVKKAKALFGKLKNHPAFGNEFFQQTFLNRIPIIVKTVSAAFNLFDQLTLSAIIVGTTEDIVSRSLAIVGSICGIKSICLQHGVLMGEEAFMPIFTSSIAVYGEYEKKWYLQRGLTQERISEIGHPKYDEIFTKVTQHNTTFPEKFKLDSNKITLLVITGPNIDAARFTELINNLITNSNYQLIIKPHPWEIKKKQCDLYLELEKKCKSIKVLTSREDYLYELISHVDGVIASLSTVALESILFKKPVFLFDFLISNRTYNYFDQLGEYVQPNPNHLYTIVNQYYTSPEHKQAYDRIREQYLSSIYMDGTSGQKLLYECYHN</sequence>
<dbReference type="RefSeq" id="WP_160801605.1">
    <property type="nucleotide sequence ID" value="NZ_WUUL01000006.1"/>
</dbReference>
<protein>
    <recommendedName>
        <fullName evidence="3">CDP-Glycerol:Poly(Glycerophosphate) glycerophosphotransferase</fullName>
    </recommendedName>
</protein>
<dbReference type="Proteomes" id="UP000430692">
    <property type="component" value="Unassembled WGS sequence"/>
</dbReference>
<dbReference type="AlphaFoldDB" id="A0A6I4VUQ3"/>
<name>A0A6I4VUQ3_9BACL</name>
<keyword evidence="2" id="KW-1185">Reference proteome</keyword>
<dbReference type="Gene3D" id="3.40.50.12580">
    <property type="match status" value="1"/>
</dbReference>
<evidence type="ECO:0000313" key="1">
    <source>
        <dbReference type="EMBL" id="MXQ54251.1"/>
    </source>
</evidence>
<gene>
    <name evidence="1" type="ORF">GSM42_11100</name>
</gene>
<reference evidence="1 2" key="1">
    <citation type="submission" date="2019-12" db="EMBL/GenBank/DDBJ databases">
        <title>Whole-genome analyses of novel actinobacteria.</title>
        <authorList>
            <person name="Sahin N."/>
            <person name="Saygin H."/>
        </authorList>
    </citation>
    <scope>NUCLEOTIDE SEQUENCE [LARGE SCALE GENOMIC DNA]</scope>
    <source>
        <strain evidence="1 2">KC615</strain>
    </source>
</reference>
<proteinExistence type="predicted"/>
<organism evidence="1 2">
    <name type="scientific">Shimazuella alba</name>
    <dbReference type="NCBI Taxonomy" id="2690964"/>
    <lineage>
        <taxon>Bacteria</taxon>
        <taxon>Bacillati</taxon>
        <taxon>Bacillota</taxon>
        <taxon>Bacilli</taxon>
        <taxon>Bacillales</taxon>
        <taxon>Thermoactinomycetaceae</taxon>
        <taxon>Shimazuella</taxon>
    </lineage>
</organism>
<evidence type="ECO:0008006" key="3">
    <source>
        <dbReference type="Google" id="ProtNLM"/>
    </source>
</evidence>
<dbReference type="EMBL" id="WUUL01000006">
    <property type="protein sequence ID" value="MXQ54251.1"/>
    <property type="molecule type" value="Genomic_DNA"/>
</dbReference>